<dbReference type="SUPFAM" id="SSF53474">
    <property type="entry name" value="alpha/beta-Hydrolases"/>
    <property type="match status" value="1"/>
</dbReference>
<dbReference type="Proteomes" id="UP000663856">
    <property type="component" value="Unassembled WGS sequence"/>
</dbReference>
<feature type="transmembrane region" description="Helical" evidence="2">
    <location>
        <begin position="6"/>
        <end position="25"/>
    </location>
</feature>
<comment type="caution">
    <text evidence="4">The sequence shown here is derived from an EMBL/GenBank/DDBJ whole genome shotgun (WGS) entry which is preliminary data.</text>
</comment>
<protein>
    <recommendedName>
        <fullName evidence="3">Alpha/beta hydrolase fold-3 domain-containing protein</fullName>
    </recommendedName>
</protein>
<dbReference type="InterPro" id="IPR050300">
    <property type="entry name" value="GDXG_lipolytic_enzyme"/>
</dbReference>
<dbReference type="PANTHER" id="PTHR48081:SF8">
    <property type="entry name" value="ALPHA_BETA HYDROLASE FOLD-3 DOMAIN-CONTAINING PROTEIN-RELATED"/>
    <property type="match status" value="1"/>
</dbReference>
<keyword evidence="2" id="KW-0472">Membrane</keyword>
<organism evidence="4 5">
    <name type="scientific">Rotaria magnacalcarata</name>
    <dbReference type="NCBI Taxonomy" id="392030"/>
    <lineage>
        <taxon>Eukaryota</taxon>
        <taxon>Metazoa</taxon>
        <taxon>Spiralia</taxon>
        <taxon>Gnathifera</taxon>
        <taxon>Rotifera</taxon>
        <taxon>Eurotatoria</taxon>
        <taxon>Bdelloidea</taxon>
        <taxon>Philodinida</taxon>
        <taxon>Philodinidae</taxon>
        <taxon>Rotaria</taxon>
    </lineage>
</organism>
<evidence type="ECO:0000259" key="3">
    <source>
        <dbReference type="Pfam" id="PF07859"/>
    </source>
</evidence>
<feature type="domain" description="Alpha/beta hydrolase fold-3" evidence="3">
    <location>
        <begin position="142"/>
        <end position="373"/>
    </location>
</feature>
<evidence type="ECO:0000313" key="4">
    <source>
        <dbReference type="EMBL" id="CAF2144975.1"/>
    </source>
</evidence>
<keyword evidence="2" id="KW-0812">Transmembrane</keyword>
<dbReference type="PANTHER" id="PTHR48081">
    <property type="entry name" value="AB HYDROLASE SUPERFAMILY PROTEIN C4A8.06C"/>
    <property type="match status" value="1"/>
</dbReference>
<reference evidence="4" key="1">
    <citation type="submission" date="2021-02" db="EMBL/GenBank/DDBJ databases">
        <authorList>
            <person name="Nowell W R."/>
        </authorList>
    </citation>
    <scope>NUCLEOTIDE SEQUENCE</scope>
</reference>
<keyword evidence="1" id="KW-0378">Hydrolase</keyword>
<dbReference type="Gene3D" id="3.40.50.1820">
    <property type="entry name" value="alpha/beta hydrolase"/>
    <property type="match status" value="1"/>
</dbReference>
<dbReference type="InterPro" id="IPR029058">
    <property type="entry name" value="AB_hydrolase_fold"/>
</dbReference>
<accession>A0A816XDU7</accession>
<keyword evidence="2" id="KW-1133">Transmembrane helix</keyword>
<name>A0A816XDU7_9BILA</name>
<sequence length="401" mass="45942">MGYKFQWSATLGSFIICILAHLYHVPNSENISQMNRVRLLSASMKIIKFIGFVSETVGLSSKWLIQRNCAILLLKSKPTEVNTNLKIDNMIIEGVPVRFYYPINSIDSRFKLLPAVIYYHGGALYRGSIGESFRIFRYSNDIVNLETHHPITRELAVQTDFIVISVEYLLAPEHPFPVGLDDCTKVTKHILDIDNANKFNIDPTRVAIAGDSVGGNFAAVIATRLTNKNMAKNIPRLQILIYHEVQFFDFMLPSSIGDDILVNNHMTIEQKKQYRPYVDWSLIPSKYRQIYKEPINDNIDGDANLMKNTQQILEPDLSPLLVENEKLSKLPATYVLTVDHDQFRDEGFIYVVHVKSNGVHVTHRHFEKTFHGSLTFLEGIFKLEIAHETLTDIVHYLKDYL</sequence>
<dbReference type="Pfam" id="PF07859">
    <property type="entry name" value="Abhydrolase_3"/>
    <property type="match status" value="1"/>
</dbReference>
<gene>
    <name evidence="4" type="ORF">WKI299_LOCUS29090</name>
</gene>
<dbReference type="InterPro" id="IPR013094">
    <property type="entry name" value="AB_hydrolase_3"/>
</dbReference>
<dbReference type="EMBL" id="CAJNRF010012849">
    <property type="protein sequence ID" value="CAF2144975.1"/>
    <property type="molecule type" value="Genomic_DNA"/>
</dbReference>
<dbReference type="AlphaFoldDB" id="A0A816XDU7"/>
<proteinExistence type="predicted"/>
<evidence type="ECO:0000256" key="1">
    <source>
        <dbReference type="ARBA" id="ARBA00022801"/>
    </source>
</evidence>
<evidence type="ECO:0000313" key="5">
    <source>
        <dbReference type="Proteomes" id="UP000663856"/>
    </source>
</evidence>
<dbReference type="GO" id="GO:0016787">
    <property type="term" value="F:hydrolase activity"/>
    <property type="evidence" value="ECO:0007669"/>
    <property type="project" value="UniProtKB-KW"/>
</dbReference>
<evidence type="ECO:0000256" key="2">
    <source>
        <dbReference type="SAM" id="Phobius"/>
    </source>
</evidence>